<evidence type="ECO:0000256" key="2">
    <source>
        <dbReference type="ARBA" id="ARBA00022448"/>
    </source>
</evidence>
<evidence type="ECO:0000313" key="11">
    <source>
        <dbReference type="EMBL" id="MFC3678435.1"/>
    </source>
</evidence>
<comment type="subcellular location">
    <subcellularLocation>
        <location evidence="1 9">Cell inner membrane</location>
        <topology evidence="1 9">Multi-pass membrane protein</topology>
    </subcellularLocation>
</comment>
<evidence type="ECO:0000259" key="10">
    <source>
        <dbReference type="Pfam" id="PF04290"/>
    </source>
</evidence>
<feature type="transmembrane region" description="Helical" evidence="9">
    <location>
        <begin position="21"/>
        <end position="42"/>
    </location>
</feature>
<proteinExistence type="inferred from homology"/>
<evidence type="ECO:0000313" key="12">
    <source>
        <dbReference type="Proteomes" id="UP001595711"/>
    </source>
</evidence>
<dbReference type="InterPro" id="IPR055348">
    <property type="entry name" value="DctQ"/>
</dbReference>
<keyword evidence="4 9" id="KW-0997">Cell inner membrane</keyword>
<name>A0ABV7VLK2_9PROT</name>
<comment type="caution">
    <text evidence="11">The sequence shown here is derived from an EMBL/GenBank/DDBJ whole genome shotgun (WGS) entry which is preliminary data.</text>
</comment>
<comment type="subunit">
    <text evidence="9">The complex comprises the extracytoplasmic solute receptor protein and the two transmembrane proteins.</text>
</comment>
<keyword evidence="7 9" id="KW-0472">Membrane</keyword>
<reference evidence="12" key="1">
    <citation type="journal article" date="2019" name="Int. J. Syst. Evol. Microbiol.">
        <title>The Global Catalogue of Microorganisms (GCM) 10K type strain sequencing project: providing services to taxonomists for standard genome sequencing and annotation.</title>
        <authorList>
            <consortium name="The Broad Institute Genomics Platform"/>
            <consortium name="The Broad Institute Genome Sequencing Center for Infectious Disease"/>
            <person name="Wu L."/>
            <person name="Ma J."/>
        </authorList>
    </citation>
    <scope>NUCLEOTIDE SEQUENCE [LARGE SCALE GENOMIC DNA]</scope>
    <source>
        <strain evidence="12">KCTC 42182</strain>
    </source>
</reference>
<evidence type="ECO:0000256" key="3">
    <source>
        <dbReference type="ARBA" id="ARBA00022475"/>
    </source>
</evidence>
<evidence type="ECO:0000256" key="5">
    <source>
        <dbReference type="ARBA" id="ARBA00022692"/>
    </source>
</evidence>
<comment type="similarity">
    <text evidence="8 9">Belongs to the TRAP transporter small permease family.</text>
</comment>
<evidence type="ECO:0000256" key="8">
    <source>
        <dbReference type="ARBA" id="ARBA00038436"/>
    </source>
</evidence>
<feature type="transmembrane region" description="Helical" evidence="9">
    <location>
        <begin position="142"/>
        <end position="160"/>
    </location>
</feature>
<dbReference type="Proteomes" id="UP001595711">
    <property type="component" value="Unassembled WGS sequence"/>
</dbReference>
<dbReference type="RefSeq" id="WP_379730069.1">
    <property type="nucleotide sequence ID" value="NZ_JBHRYJ010000009.1"/>
</dbReference>
<evidence type="ECO:0000256" key="1">
    <source>
        <dbReference type="ARBA" id="ARBA00004429"/>
    </source>
</evidence>
<keyword evidence="12" id="KW-1185">Reference proteome</keyword>
<feature type="domain" description="Tripartite ATP-independent periplasmic transporters DctQ component" evidence="10">
    <location>
        <begin position="32"/>
        <end position="163"/>
    </location>
</feature>
<dbReference type="EMBL" id="JBHRYJ010000009">
    <property type="protein sequence ID" value="MFC3678435.1"/>
    <property type="molecule type" value="Genomic_DNA"/>
</dbReference>
<keyword evidence="2 9" id="KW-0813">Transport</keyword>
<organism evidence="11 12">
    <name type="scientific">Ferrovibrio xuzhouensis</name>
    <dbReference type="NCBI Taxonomy" id="1576914"/>
    <lineage>
        <taxon>Bacteria</taxon>
        <taxon>Pseudomonadati</taxon>
        <taxon>Pseudomonadota</taxon>
        <taxon>Alphaproteobacteria</taxon>
        <taxon>Rhodospirillales</taxon>
        <taxon>Rhodospirillaceae</taxon>
        <taxon>Ferrovibrio</taxon>
    </lineage>
</organism>
<protein>
    <recommendedName>
        <fullName evidence="9">TRAP transporter small permease protein</fullName>
    </recommendedName>
</protein>
<feature type="transmembrane region" description="Helical" evidence="9">
    <location>
        <begin position="95"/>
        <end position="114"/>
    </location>
</feature>
<dbReference type="PANTHER" id="PTHR35011">
    <property type="entry name" value="2,3-DIKETO-L-GULONATE TRAP TRANSPORTER SMALL PERMEASE PROTEIN YIAM"/>
    <property type="match status" value="1"/>
</dbReference>
<evidence type="ECO:0000256" key="6">
    <source>
        <dbReference type="ARBA" id="ARBA00022989"/>
    </source>
</evidence>
<accession>A0ABV7VLK2</accession>
<evidence type="ECO:0000256" key="4">
    <source>
        <dbReference type="ARBA" id="ARBA00022519"/>
    </source>
</evidence>
<gene>
    <name evidence="11" type="ORF">ACFOOQ_23010</name>
</gene>
<evidence type="ECO:0000256" key="9">
    <source>
        <dbReference type="RuleBase" id="RU369079"/>
    </source>
</evidence>
<dbReference type="InterPro" id="IPR007387">
    <property type="entry name" value="TRAP_DctQ"/>
</dbReference>
<keyword evidence="6 9" id="KW-1133">Transmembrane helix</keyword>
<sequence length="180" mass="19424">MLHKSTLRSFLNAVSRFNTGLGSASGLATMLMMMIIVPDVILRATISFTIPLATEIGVLLLICKIFLGMPGAQASRANFHVSVLTELLGERWRKALRLITTLISIGIIGLLAWLTTQEAVYATGIGETSYGIYPFPIWPERIIVAIGFVLLTIQLIADVIRTMTGLPDDIAPEGSGIGPE</sequence>
<dbReference type="Pfam" id="PF04290">
    <property type="entry name" value="DctQ"/>
    <property type="match status" value="1"/>
</dbReference>
<comment type="function">
    <text evidence="9">Part of the tripartite ATP-independent periplasmic (TRAP) transport system.</text>
</comment>
<evidence type="ECO:0000256" key="7">
    <source>
        <dbReference type="ARBA" id="ARBA00023136"/>
    </source>
</evidence>
<keyword evidence="3" id="KW-1003">Cell membrane</keyword>
<feature type="transmembrane region" description="Helical" evidence="9">
    <location>
        <begin position="48"/>
        <end position="67"/>
    </location>
</feature>
<keyword evidence="5 9" id="KW-0812">Transmembrane</keyword>